<dbReference type="Proteomes" id="UP000193435">
    <property type="component" value="Unassembled WGS sequence"/>
</dbReference>
<dbReference type="AlphaFoldDB" id="A0A1X7MT54"/>
<keyword evidence="1" id="KW-1133">Transmembrane helix</keyword>
<evidence type="ECO:0000256" key="1">
    <source>
        <dbReference type="SAM" id="Phobius"/>
    </source>
</evidence>
<evidence type="ECO:0000313" key="3">
    <source>
        <dbReference type="Proteomes" id="UP000193435"/>
    </source>
</evidence>
<organism evidence="2 3">
    <name type="scientific">Carnobacterium iners</name>
    <dbReference type="NCBI Taxonomy" id="1073423"/>
    <lineage>
        <taxon>Bacteria</taxon>
        <taxon>Bacillati</taxon>
        <taxon>Bacillota</taxon>
        <taxon>Bacilli</taxon>
        <taxon>Lactobacillales</taxon>
        <taxon>Carnobacteriaceae</taxon>
        <taxon>Carnobacterium</taxon>
    </lineage>
</organism>
<accession>A0A1X7MT54</accession>
<gene>
    <name evidence="2" type="ORF">SAMN04488700_0812</name>
</gene>
<dbReference type="RefSeq" id="WP_159446047.1">
    <property type="nucleotide sequence ID" value="NZ_FOAH01000023.1"/>
</dbReference>
<feature type="transmembrane region" description="Helical" evidence="1">
    <location>
        <begin position="6"/>
        <end position="25"/>
    </location>
</feature>
<evidence type="ECO:0000313" key="2">
    <source>
        <dbReference type="EMBL" id="SMH27992.1"/>
    </source>
</evidence>
<keyword evidence="1" id="KW-0812">Transmembrane</keyword>
<keyword evidence="1" id="KW-0472">Membrane</keyword>
<reference evidence="2 3" key="1">
    <citation type="submission" date="2017-04" db="EMBL/GenBank/DDBJ databases">
        <authorList>
            <person name="Afonso C.L."/>
            <person name="Miller P.J."/>
            <person name="Scott M.A."/>
            <person name="Spackman E."/>
            <person name="Goraichik I."/>
            <person name="Dimitrov K.M."/>
            <person name="Suarez D.L."/>
            <person name="Swayne D.E."/>
        </authorList>
    </citation>
    <scope>NUCLEOTIDE SEQUENCE [LARGE SCALE GENOMIC DNA]</scope>
    <source>
        <strain evidence="2 3">LMG26642</strain>
    </source>
</reference>
<dbReference type="EMBL" id="FXBJ01000002">
    <property type="protein sequence ID" value="SMH27992.1"/>
    <property type="molecule type" value="Genomic_DNA"/>
</dbReference>
<sequence length="46" mass="5275">MTTTTFIVFLILASVVYNSLCTVKLKEEDNKLKKEIEILKKSISNQ</sequence>
<protein>
    <submittedName>
        <fullName evidence="2">Uncharacterized protein</fullName>
    </submittedName>
</protein>
<proteinExistence type="predicted"/>
<name>A0A1X7MT54_9LACT</name>
<keyword evidence="3" id="KW-1185">Reference proteome</keyword>